<evidence type="ECO:0000313" key="1">
    <source>
        <dbReference type="EMBL" id="SVB17244.1"/>
    </source>
</evidence>
<proteinExistence type="predicted"/>
<feature type="non-terminal residue" evidence="1">
    <location>
        <position position="1"/>
    </location>
</feature>
<dbReference type="AlphaFoldDB" id="A0A382BUE7"/>
<evidence type="ECO:0008006" key="2">
    <source>
        <dbReference type="Google" id="ProtNLM"/>
    </source>
</evidence>
<sequence length="68" mass="8083">ERGSQFDMEIDSFTLKDIELFVDIRYKDFSLGISKYGSLNDTAIGFQGLKYKHNQRTTMMRMSYLKRF</sequence>
<dbReference type="EMBL" id="UINC01031350">
    <property type="protein sequence ID" value="SVB17244.1"/>
    <property type="molecule type" value="Genomic_DNA"/>
</dbReference>
<name>A0A382BUE7_9ZZZZ</name>
<organism evidence="1">
    <name type="scientific">marine metagenome</name>
    <dbReference type="NCBI Taxonomy" id="408172"/>
    <lineage>
        <taxon>unclassified sequences</taxon>
        <taxon>metagenomes</taxon>
        <taxon>ecological metagenomes</taxon>
    </lineage>
</organism>
<accession>A0A382BUE7</accession>
<gene>
    <name evidence="1" type="ORF">METZ01_LOCUS170098</name>
</gene>
<reference evidence="1" key="1">
    <citation type="submission" date="2018-05" db="EMBL/GenBank/DDBJ databases">
        <authorList>
            <person name="Lanie J.A."/>
            <person name="Ng W.-L."/>
            <person name="Kazmierczak K.M."/>
            <person name="Andrzejewski T.M."/>
            <person name="Davidsen T.M."/>
            <person name="Wayne K.J."/>
            <person name="Tettelin H."/>
            <person name="Glass J.I."/>
            <person name="Rusch D."/>
            <person name="Podicherti R."/>
            <person name="Tsui H.-C.T."/>
            <person name="Winkler M.E."/>
        </authorList>
    </citation>
    <scope>NUCLEOTIDE SEQUENCE</scope>
</reference>
<protein>
    <recommendedName>
        <fullName evidence="2">Outer membrane protein beta-barrel domain-containing protein</fullName>
    </recommendedName>
</protein>